<keyword evidence="6" id="KW-0378">Hydrolase</keyword>
<dbReference type="GO" id="GO:0005694">
    <property type="term" value="C:chromosome"/>
    <property type="evidence" value="ECO:0007669"/>
    <property type="project" value="TreeGrafter"/>
</dbReference>
<dbReference type="InterPro" id="IPR027417">
    <property type="entry name" value="P-loop_NTPase"/>
</dbReference>
<dbReference type="GO" id="GO:0009378">
    <property type="term" value="F:four-way junction helicase activity"/>
    <property type="evidence" value="ECO:0007669"/>
    <property type="project" value="TreeGrafter"/>
</dbReference>
<dbReference type="GO" id="GO:0000724">
    <property type="term" value="P:double-strand break repair via homologous recombination"/>
    <property type="evidence" value="ECO:0007669"/>
    <property type="project" value="TreeGrafter"/>
</dbReference>
<comment type="catalytic activity">
    <reaction evidence="4">
        <text>Couples ATP hydrolysis with the unwinding of duplex DNA by translocating in the 3'-5' direction.</text>
        <dbReference type="EC" id="5.6.2.4"/>
    </reaction>
</comment>
<dbReference type="Proteomes" id="UP000324748">
    <property type="component" value="Unassembled WGS sequence"/>
</dbReference>
<name>A0A5B0MRP8_PUCGR</name>
<reference evidence="6 7" key="1">
    <citation type="submission" date="2019-05" db="EMBL/GenBank/DDBJ databases">
        <title>Emergence of the Ug99 lineage of the wheat stem rust pathogen through somatic hybridization.</title>
        <authorList>
            <person name="Li F."/>
            <person name="Upadhyaya N.M."/>
            <person name="Sperschneider J."/>
            <person name="Matny O."/>
            <person name="Nguyen-Phuc H."/>
            <person name="Mago R."/>
            <person name="Raley C."/>
            <person name="Miller M.E."/>
            <person name="Silverstein K.A.T."/>
            <person name="Henningsen E."/>
            <person name="Hirsch C.D."/>
            <person name="Visser B."/>
            <person name="Pretorius Z.A."/>
            <person name="Steffenson B.J."/>
            <person name="Schwessinger B."/>
            <person name="Dodds P.N."/>
            <person name="Figueroa M."/>
        </authorList>
    </citation>
    <scope>NUCLEOTIDE SEQUENCE [LARGE SCALE GENOMIC DNA]</scope>
    <source>
        <strain evidence="6">21-0</strain>
    </source>
</reference>
<keyword evidence="7" id="KW-1185">Reference proteome</keyword>
<dbReference type="EMBL" id="VSWC01000132">
    <property type="protein sequence ID" value="KAA1079635.1"/>
    <property type="molecule type" value="Genomic_DNA"/>
</dbReference>
<comment type="caution">
    <text evidence="6">The sequence shown here is derived from an EMBL/GenBank/DDBJ whole genome shotgun (WGS) entry which is preliminary data.</text>
</comment>
<dbReference type="AlphaFoldDB" id="A0A5B0MRP8"/>
<evidence type="ECO:0000313" key="7">
    <source>
        <dbReference type="Proteomes" id="UP000324748"/>
    </source>
</evidence>
<sequence length="263" mass="29802">MLLTSSPKRIWTPTGINVYKKVYKKSNAKLIEHIKQTSFSTYCQHAKEEQVKAFFELVKGDNQVLDKQQAGFTAINLTKLTFNPDIAQEIMEGVYQFVYFSPEIFLNSKLFERCYLITEFQNRLALIVVDEAHMVYVWGLVESSTSKASTSAHFCFEDYRIFGPSYGKLGAQILFWNDKPILLLSATCCLVAVEAIKKSLKLNNNSIDMIQADGSRKRMLTMLKVIDRARESPGGTFIPNSLCACQFHSCQLATMAETTCHSK</sequence>
<keyword evidence="6" id="KW-0067">ATP-binding</keyword>
<evidence type="ECO:0000256" key="3">
    <source>
        <dbReference type="ARBA" id="ARBA00023235"/>
    </source>
</evidence>
<dbReference type="Gene3D" id="3.40.50.300">
    <property type="entry name" value="P-loop containing nucleotide triphosphate hydrolases"/>
    <property type="match status" value="1"/>
</dbReference>
<dbReference type="GO" id="GO:0043138">
    <property type="term" value="F:3'-5' DNA helicase activity"/>
    <property type="evidence" value="ECO:0007669"/>
    <property type="project" value="UniProtKB-EC"/>
</dbReference>
<dbReference type="OrthoDB" id="2507244at2759"/>
<accession>A0A5B0MRP8</accession>
<dbReference type="SUPFAM" id="SSF52540">
    <property type="entry name" value="P-loop containing nucleoside triphosphate hydrolases"/>
    <property type="match status" value="1"/>
</dbReference>
<protein>
    <recommendedName>
        <fullName evidence="5">DNA 3'-5' helicase</fullName>
        <ecNumber evidence="5">5.6.2.4</ecNumber>
    </recommendedName>
</protein>
<keyword evidence="6" id="KW-0347">Helicase</keyword>
<keyword evidence="3" id="KW-0413">Isomerase</keyword>
<evidence type="ECO:0000256" key="4">
    <source>
        <dbReference type="ARBA" id="ARBA00034617"/>
    </source>
</evidence>
<proteinExistence type="inferred from homology"/>
<keyword evidence="6" id="KW-0547">Nucleotide-binding</keyword>
<evidence type="ECO:0000256" key="2">
    <source>
        <dbReference type="ARBA" id="ARBA00023125"/>
    </source>
</evidence>
<dbReference type="GO" id="GO:0003677">
    <property type="term" value="F:DNA binding"/>
    <property type="evidence" value="ECO:0007669"/>
    <property type="project" value="UniProtKB-KW"/>
</dbReference>
<evidence type="ECO:0000313" key="6">
    <source>
        <dbReference type="EMBL" id="KAA1079635.1"/>
    </source>
</evidence>
<organism evidence="6 7">
    <name type="scientific">Puccinia graminis f. sp. tritici</name>
    <dbReference type="NCBI Taxonomy" id="56615"/>
    <lineage>
        <taxon>Eukaryota</taxon>
        <taxon>Fungi</taxon>
        <taxon>Dikarya</taxon>
        <taxon>Basidiomycota</taxon>
        <taxon>Pucciniomycotina</taxon>
        <taxon>Pucciniomycetes</taxon>
        <taxon>Pucciniales</taxon>
        <taxon>Pucciniaceae</taxon>
        <taxon>Puccinia</taxon>
    </lineage>
</organism>
<gene>
    <name evidence="6" type="primary">SGS1_57</name>
    <name evidence="6" type="ORF">PGT21_018383</name>
</gene>
<keyword evidence="2" id="KW-0238">DNA-binding</keyword>
<dbReference type="PANTHER" id="PTHR13710:SF105">
    <property type="entry name" value="ATP-DEPENDENT DNA HELICASE Q1"/>
    <property type="match status" value="1"/>
</dbReference>
<dbReference type="EC" id="5.6.2.4" evidence="5"/>
<dbReference type="GO" id="GO:0005737">
    <property type="term" value="C:cytoplasm"/>
    <property type="evidence" value="ECO:0007669"/>
    <property type="project" value="TreeGrafter"/>
</dbReference>
<dbReference type="PANTHER" id="PTHR13710">
    <property type="entry name" value="DNA HELICASE RECQ FAMILY MEMBER"/>
    <property type="match status" value="1"/>
</dbReference>
<comment type="similarity">
    <text evidence="1">Belongs to the helicase family. RecQ subfamily.</text>
</comment>
<evidence type="ECO:0000256" key="1">
    <source>
        <dbReference type="ARBA" id="ARBA00005446"/>
    </source>
</evidence>
<evidence type="ECO:0000256" key="5">
    <source>
        <dbReference type="ARBA" id="ARBA00034808"/>
    </source>
</evidence>